<reference evidence="1 2" key="1">
    <citation type="submission" date="2018-08" db="EMBL/GenBank/DDBJ databases">
        <title>A genome reference for cultivated species of the human gut microbiota.</title>
        <authorList>
            <person name="Zou Y."/>
            <person name="Xue W."/>
            <person name="Luo G."/>
        </authorList>
    </citation>
    <scope>NUCLEOTIDE SEQUENCE [LARGE SCALE GENOMIC DNA]</scope>
    <source>
        <strain evidence="1 2">TF11-11</strain>
    </source>
</reference>
<gene>
    <name evidence="1" type="ORF">DXD10_08065</name>
</gene>
<organism evidence="1 2">
    <name type="scientific">Dorea formicigenerans</name>
    <dbReference type="NCBI Taxonomy" id="39486"/>
    <lineage>
        <taxon>Bacteria</taxon>
        <taxon>Bacillati</taxon>
        <taxon>Bacillota</taxon>
        <taxon>Clostridia</taxon>
        <taxon>Lachnospirales</taxon>
        <taxon>Lachnospiraceae</taxon>
        <taxon>Dorea</taxon>
    </lineage>
</organism>
<proteinExistence type="predicted"/>
<comment type="caution">
    <text evidence="1">The sequence shown here is derived from an EMBL/GenBank/DDBJ whole genome shotgun (WGS) entry which is preliminary data.</text>
</comment>
<dbReference type="AlphaFoldDB" id="A0A3E4MEF8"/>
<name>A0A3E4MEF8_9FIRM</name>
<evidence type="ECO:0000313" key="1">
    <source>
        <dbReference type="EMBL" id="RGK48091.1"/>
    </source>
</evidence>
<sequence length="77" mass="9414">MKSLRKPDTLTNYNERSYSCYQLESGEKAWRNPSFFSTIKIVIESYLQKELMTEYLRKKIKYDKLYYIKTHLSENKM</sequence>
<accession>A0A3E4MEF8</accession>
<dbReference type="EMBL" id="QSQQ01000008">
    <property type="protein sequence ID" value="RGK48091.1"/>
    <property type="molecule type" value="Genomic_DNA"/>
</dbReference>
<protein>
    <submittedName>
        <fullName evidence="1">Uncharacterized protein</fullName>
    </submittedName>
</protein>
<evidence type="ECO:0000313" key="2">
    <source>
        <dbReference type="Proteomes" id="UP000261208"/>
    </source>
</evidence>
<dbReference type="Proteomes" id="UP000261208">
    <property type="component" value="Unassembled WGS sequence"/>
</dbReference>